<dbReference type="GO" id="GO:0008675">
    <property type="term" value="F:2-dehydro-3-deoxy-phosphogluconate aldolase activity"/>
    <property type="evidence" value="ECO:0007669"/>
    <property type="project" value="UniProtKB-EC"/>
</dbReference>
<dbReference type="EC" id="4.1.2.14" evidence="7"/>
<comment type="similarity">
    <text evidence="2">Belongs to the KHG/KDPG aldolase family.</text>
</comment>
<reference evidence="6 8" key="1">
    <citation type="journal article" date="2016" name="Genome Announc.">
        <title>Complete Genome Sequences of Aerococcus christensenii CCUG 28831T, Aerococcus sanguinicola CCUG 43001T, Aerococcus urinae CCUG 36881T, Aerococcus urinaeequi CCUG 28094T, Aerococcus urinaehominis CCUG 42038 BT, and Aerococcus viridans CCUG 4311T.</title>
        <authorList>
            <person name="Carkaci D."/>
            <person name="Dargis R."/>
            <person name="Nielsen X.C."/>
            <person name="Skovgaard O."/>
            <person name="Fuursted K."/>
            <person name="Christensen J.J."/>
        </authorList>
    </citation>
    <scope>NUCLEOTIDE SEQUENCE [LARGE SCALE GENOMIC DNA]</scope>
    <source>
        <strain evidence="6 8">CCUG28094</strain>
    </source>
</reference>
<reference evidence="8" key="2">
    <citation type="submission" date="2016-01" db="EMBL/GenBank/DDBJ databases">
        <title>Six Aerococcus type strain genome sequencing and assembly using PacBio and Illumina Hiseq.</title>
        <authorList>
            <person name="Carkaci D."/>
            <person name="Dargis R."/>
            <person name="Nielsen X.C."/>
            <person name="Skovgaard O."/>
            <person name="Fuursted K."/>
            <person name="Christensen J.J."/>
        </authorList>
    </citation>
    <scope>NUCLEOTIDE SEQUENCE [LARGE SCALE GENOMIC DNA]</scope>
    <source>
        <strain evidence="8">CCUG28094</strain>
    </source>
</reference>
<dbReference type="KEGG" id="aui:APT62_02565"/>
<dbReference type="Pfam" id="PF01081">
    <property type="entry name" value="Aldolase"/>
    <property type="match status" value="1"/>
</dbReference>
<evidence type="ECO:0000313" key="7">
    <source>
        <dbReference type="EMBL" id="QOQ78741.1"/>
    </source>
</evidence>
<evidence type="ECO:0000313" key="6">
    <source>
        <dbReference type="EMBL" id="AMB97105.1"/>
    </source>
</evidence>
<dbReference type="NCBIfam" id="NF005119">
    <property type="entry name" value="PRK06552.1"/>
    <property type="match status" value="1"/>
</dbReference>
<protein>
    <submittedName>
        <fullName evidence="6">2-dehydro-3-deoxyphosphogluconate aldolase</fullName>
    </submittedName>
    <submittedName>
        <fullName evidence="7">Bifunctional 2-keto-4-hydroxyglutarate aldolase/2-keto-3-deoxy-6-phosphogluconate aldolase</fullName>
        <ecNumber evidence="7">4.1.2.14</ecNumber>
        <ecNumber evidence="7">4.1.3.16</ecNumber>
    </submittedName>
</protein>
<dbReference type="GeneID" id="92866344"/>
<keyword evidence="4 7" id="KW-0456">Lyase</keyword>
<comment type="pathway">
    <text evidence="1">Carbohydrate acid metabolism.</text>
</comment>
<organism evidence="7 9">
    <name type="scientific">Aerococcus urinaeequi</name>
    <dbReference type="NCBI Taxonomy" id="51665"/>
    <lineage>
        <taxon>Bacteria</taxon>
        <taxon>Bacillati</taxon>
        <taxon>Bacillota</taxon>
        <taxon>Bacilli</taxon>
        <taxon>Lactobacillales</taxon>
        <taxon>Aerococcaceae</taxon>
        <taxon>Aerococcus</taxon>
    </lineage>
</organism>
<dbReference type="NCBIfam" id="TIGR01182">
    <property type="entry name" value="eda"/>
    <property type="match status" value="1"/>
</dbReference>
<dbReference type="Proteomes" id="UP000595091">
    <property type="component" value="Chromosome"/>
</dbReference>
<dbReference type="EMBL" id="CP063065">
    <property type="protein sequence ID" value="QOQ78741.1"/>
    <property type="molecule type" value="Genomic_DNA"/>
</dbReference>
<dbReference type="Gene3D" id="3.20.20.70">
    <property type="entry name" value="Aldolase class I"/>
    <property type="match status" value="1"/>
</dbReference>
<evidence type="ECO:0000313" key="8">
    <source>
        <dbReference type="Proteomes" id="UP000067698"/>
    </source>
</evidence>
<dbReference type="RefSeq" id="WP_026466440.1">
    <property type="nucleotide sequence ID" value="NZ_CP013988.1"/>
</dbReference>
<evidence type="ECO:0000256" key="4">
    <source>
        <dbReference type="ARBA" id="ARBA00023239"/>
    </source>
</evidence>
<dbReference type="PANTHER" id="PTHR30246:SF1">
    <property type="entry name" value="2-DEHYDRO-3-DEOXY-6-PHOSPHOGALACTONATE ALDOLASE-RELATED"/>
    <property type="match status" value="1"/>
</dbReference>
<dbReference type="InterPro" id="IPR013785">
    <property type="entry name" value="Aldolase_TIM"/>
</dbReference>
<evidence type="ECO:0000256" key="2">
    <source>
        <dbReference type="ARBA" id="ARBA00006906"/>
    </source>
</evidence>
<proteinExistence type="inferred from homology"/>
<dbReference type="AlphaFoldDB" id="A0A0U4XZR7"/>
<name>A0A0U4XZR7_9LACT</name>
<dbReference type="CDD" id="cd00452">
    <property type="entry name" value="KDPG_aldolase"/>
    <property type="match status" value="1"/>
</dbReference>
<dbReference type="EC" id="4.1.3.16" evidence="7"/>
<comment type="subunit">
    <text evidence="3">Homotrimer.</text>
</comment>
<gene>
    <name evidence="6" type="ORF">AWM74_02120</name>
    <name evidence="7" type="ORF">IMX20_07060</name>
</gene>
<dbReference type="Proteomes" id="UP000067698">
    <property type="component" value="Chromosome"/>
</dbReference>
<sequence>MANKAETVVQMQKNFLFAVVRGESEQAGYEISKAVYEGGVKNIEVTFSTPGAERVMARLSEEFEGTDMVVGAGTVLDAITARISILNGARFIVSPTWVPEIAEICNLYTIPYLPGCGTVTEIQQALTAGCEIVKVFPGGVLGSGFIKDVHGPLPQVEMMPSGGVNIDNMETWINNGAWAVGVGSALTKRYKADGADSCREEAQKFADKLAEIQGGK</sequence>
<dbReference type="PANTHER" id="PTHR30246">
    <property type="entry name" value="2-KETO-3-DEOXY-6-PHOSPHOGLUCONATE ALDOLASE"/>
    <property type="match status" value="1"/>
</dbReference>
<dbReference type="OrthoDB" id="9802667at2"/>
<dbReference type="InterPro" id="IPR000887">
    <property type="entry name" value="Aldlse_KDPG_KHG"/>
</dbReference>
<evidence type="ECO:0000313" key="9">
    <source>
        <dbReference type="Proteomes" id="UP000595091"/>
    </source>
</evidence>
<dbReference type="GO" id="GO:0008700">
    <property type="term" value="F:(R,S)-4-hydroxy-2-oxoglutarate aldolase activity"/>
    <property type="evidence" value="ECO:0007669"/>
    <property type="project" value="UniProtKB-EC"/>
</dbReference>
<dbReference type="SUPFAM" id="SSF51569">
    <property type="entry name" value="Aldolase"/>
    <property type="match status" value="1"/>
</dbReference>
<evidence type="ECO:0000256" key="3">
    <source>
        <dbReference type="ARBA" id="ARBA00011233"/>
    </source>
</evidence>
<evidence type="ECO:0000256" key="5">
    <source>
        <dbReference type="ARBA" id="ARBA00023277"/>
    </source>
</evidence>
<accession>A0A0U4XZR7</accession>
<reference evidence="7 9" key="3">
    <citation type="submission" date="2020-10" db="EMBL/GenBank/DDBJ databases">
        <title>Plasmid carrying two tetracycline resistance determinant.</title>
        <authorList>
            <person name="Yang Q."/>
        </authorList>
    </citation>
    <scope>NUCLEOTIDE SEQUENCE [LARGE SCALE GENOMIC DNA]</scope>
    <source>
        <strain evidence="7 9">T43</strain>
    </source>
</reference>
<keyword evidence="5" id="KW-0119">Carbohydrate metabolism</keyword>
<evidence type="ECO:0000256" key="1">
    <source>
        <dbReference type="ARBA" id="ARBA00004761"/>
    </source>
</evidence>
<dbReference type="EMBL" id="CP014162">
    <property type="protein sequence ID" value="AMB97105.1"/>
    <property type="molecule type" value="Genomic_DNA"/>
</dbReference>